<keyword evidence="10" id="KW-0539">Nucleus</keyword>
<proteinExistence type="inferred from homology"/>
<dbReference type="PROSITE" id="PS50102">
    <property type="entry name" value="RRM"/>
    <property type="match status" value="1"/>
</dbReference>
<dbReference type="SUPFAM" id="SSF54928">
    <property type="entry name" value="RNA-binding domain, RBD"/>
    <property type="match status" value="1"/>
</dbReference>
<dbReference type="STRING" id="74649.A0A2P6SCY1"/>
<keyword evidence="9" id="KW-0508">mRNA splicing</keyword>
<keyword evidence="16" id="KW-1185">Reference proteome</keyword>
<dbReference type="OrthoDB" id="10259600at2759"/>
<dbReference type="InterPro" id="IPR035979">
    <property type="entry name" value="RBD_domain_sf"/>
</dbReference>
<keyword evidence="5" id="KW-0747">Spliceosome</keyword>
<dbReference type="OMA" id="FRHEMPR"/>
<comment type="similarity">
    <text evidence="2">Belongs to the SLT11 family.</text>
</comment>
<evidence type="ECO:0000256" key="4">
    <source>
        <dbReference type="ARBA" id="ARBA00022723"/>
    </source>
</evidence>
<dbReference type="SMART" id="SM00356">
    <property type="entry name" value="ZnF_C3H1"/>
    <property type="match status" value="1"/>
</dbReference>
<evidence type="ECO:0000256" key="6">
    <source>
        <dbReference type="ARBA" id="ARBA00022771"/>
    </source>
</evidence>
<dbReference type="EMBL" id="PDCK01000039">
    <property type="protein sequence ID" value="PRQ56526.1"/>
    <property type="molecule type" value="Genomic_DNA"/>
</dbReference>
<dbReference type="Pfam" id="PF21369">
    <property type="entry name" value="STL11_N"/>
    <property type="match status" value="1"/>
</dbReference>
<dbReference type="GO" id="GO:0071007">
    <property type="term" value="C:U2-type catalytic step 2 spliceosome"/>
    <property type="evidence" value="ECO:0007669"/>
    <property type="project" value="TreeGrafter"/>
</dbReference>
<feature type="domain" description="RRM" evidence="13">
    <location>
        <begin position="233"/>
        <end position="307"/>
    </location>
</feature>
<evidence type="ECO:0000313" key="16">
    <source>
        <dbReference type="Proteomes" id="UP000238479"/>
    </source>
</evidence>
<dbReference type="SMART" id="SM00360">
    <property type="entry name" value="RRM"/>
    <property type="match status" value="1"/>
</dbReference>
<reference evidence="15 16" key="1">
    <citation type="journal article" date="2018" name="Nat. Genet.">
        <title>The Rosa genome provides new insights in the design of modern roses.</title>
        <authorList>
            <person name="Bendahmane M."/>
        </authorList>
    </citation>
    <scope>NUCLEOTIDE SEQUENCE [LARGE SCALE GENOMIC DNA]</scope>
    <source>
        <strain evidence="16">cv. Old Blush</strain>
    </source>
</reference>
<evidence type="ECO:0000256" key="8">
    <source>
        <dbReference type="ARBA" id="ARBA00022884"/>
    </source>
</evidence>
<dbReference type="FunFam" id="3.30.70.330:FF:000476">
    <property type="entry name" value="Zinc finger CCCH domain-containing protein 4"/>
    <property type="match status" value="1"/>
</dbReference>
<gene>
    <name evidence="15" type="ORF">RchiOBHm_Chr1g0337351</name>
</gene>
<keyword evidence="7 12" id="KW-0862">Zinc</keyword>
<evidence type="ECO:0000256" key="3">
    <source>
        <dbReference type="ARBA" id="ARBA00022664"/>
    </source>
</evidence>
<dbReference type="FunFam" id="4.10.1000.10:FF:000006">
    <property type="entry name" value="Putative pre-mrna-splicing factor rbm22"/>
    <property type="match status" value="1"/>
</dbReference>
<dbReference type="InterPro" id="IPR032297">
    <property type="entry name" value="Torus"/>
</dbReference>
<dbReference type="GO" id="GO:0071006">
    <property type="term" value="C:U2-type catalytic step 1 spliceosome"/>
    <property type="evidence" value="ECO:0007669"/>
    <property type="project" value="TreeGrafter"/>
</dbReference>
<dbReference type="GO" id="GO:0000974">
    <property type="term" value="C:Prp19 complex"/>
    <property type="evidence" value="ECO:0007669"/>
    <property type="project" value="TreeGrafter"/>
</dbReference>
<evidence type="ECO:0000256" key="7">
    <source>
        <dbReference type="ARBA" id="ARBA00022833"/>
    </source>
</evidence>
<organism evidence="15 16">
    <name type="scientific">Rosa chinensis</name>
    <name type="common">China rose</name>
    <dbReference type="NCBI Taxonomy" id="74649"/>
    <lineage>
        <taxon>Eukaryota</taxon>
        <taxon>Viridiplantae</taxon>
        <taxon>Streptophyta</taxon>
        <taxon>Embryophyta</taxon>
        <taxon>Tracheophyta</taxon>
        <taxon>Spermatophyta</taxon>
        <taxon>Magnoliopsida</taxon>
        <taxon>eudicotyledons</taxon>
        <taxon>Gunneridae</taxon>
        <taxon>Pentapetalae</taxon>
        <taxon>rosids</taxon>
        <taxon>fabids</taxon>
        <taxon>Rosales</taxon>
        <taxon>Rosaceae</taxon>
        <taxon>Rosoideae</taxon>
        <taxon>Rosoideae incertae sedis</taxon>
        <taxon>Rosa</taxon>
    </lineage>
</organism>
<evidence type="ECO:0000259" key="14">
    <source>
        <dbReference type="PROSITE" id="PS50103"/>
    </source>
</evidence>
<evidence type="ECO:0000256" key="5">
    <source>
        <dbReference type="ARBA" id="ARBA00022728"/>
    </source>
</evidence>
<dbReference type="Pfam" id="PF00076">
    <property type="entry name" value="RRM_1"/>
    <property type="match status" value="1"/>
</dbReference>
<dbReference type="Gene3D" id="4.10.1000.10">
    <property type="entry name" value="Zinc finger, CCCH-type"/>
    <property type="match status" value="1"/>
</dbReference>
<evidence type="ECO:0000313" key="15">
    <source>
        <dbReference type="EMBL" id="PRQ56526.1"/>
    </source>
</evidence>
<dbReference type="GO" id="GO:0008380">
    <property type="term" value="P:RNA splicing"/>
    <property type="evidence" value="ECO:0007669"/>
    <property type="project" value="UniProtKB-KW"/>
</dbReference>
<name>A0A2P6SCY1_ROSCH</name>
<dbReference type="AlphaFoldDB" id="A0A2P6SCY1"/>
<dbReference type="Gene3D" id="3.30.70.330">
    <property type="match status" value="1"/>
</dbReference>
<dbReference type="PROSITE" id="PS50103">
    <property type="entry name" value="ZF_C3H1"/>
    <property type="match status" value="1"/>
</dbReference>
<dbReference type="InterPro" id="IPR000504">
    <property type="entry name" value="RRM_dom"/>
</dbReference>
<evidence type="ECO:0000256" key="2">
    <source>
        <dbReference type="ARBA" id="ARBA00007781"/>
    </source>
</evidence>
<evidence type="ECO:0000256" key="9">
    <source>
        <dbReference type="ARBA" id="ARBA00023187"/>
    </source>
</evidence>
<dbReference type="Pfam" id="PF16131">
    <property type="entry name" value="Torus"/>
    <property type="match status" value="1"/>
</dbReference>
<dbReference type="GO" id="GO:0036002">
    <property type="term" value="F:pre-mRNA binding"/>
    <property type="evidence" value="ECO:0007669"/>
    <property type="project" value="TreeGrafter"/>
</dbReference>
<evidence type="ECO:0000256" key="10">
    <source>
        <dbReference type="ARBA" id="ARBA00023242"/>
    </source>
</evidence>
<dbReference type="GO" id="GO:0008270">
    <property type="term" value="F:zinc ion binding"/>
    <property type="evidence" value="ECO:0007669"/>
    <property type="project" value="UniProtKB-KW"/>
</dbReference>
<evidence type="ECO:0000256" key="1">
    <source>
        <dbReference type="ARBA" id="ARBA00004123"/>
    </source>
</evidence>
<dbReference type="GO" id="GO:0017070">
    <property type="term" value="F:U6 snRNA binding"/>
    <property type="evidence" value="ECO:0007669"/>
    <property type="project" value="TreeGrafter"/>
</dbReference>
<evidence type="ECO:0000256" key="11">
    <source>
        <dbReference type="PROSITE-ProRule" id="PRU00176"/>
    </source>
</evidence>
<dbReference type="InterPro" id="IPR036855">
    <property type="entry name" value="Znf_CCCH_sf"/>
</dbReference>
<keyword evidence="4 12" id="KW-0479">Metal-binding</keyword>
<dbReference type="InterPro" id="IPR012677">
    <property type="entry name" value="Nucleotide-bd_a/b_plait_sf"/>
</dbReference>
<dbReference type="InterPro" id="IPR000571">
    <property type="entry name" value="Znf_CCCH"/>
</dbReference>
<comment type="caution">
    <text evidence="15">The sequence shown here is derived from an EMBL/GenBank/DDBJ whole genome shotgun (WGS) entry which is preliminary data.</text>
</comment>
<dbReference type="PANTHER" id="PTHR14089">
    <property type="entry name" value="PRE-MRNA-SPLICING FACTOR RBM22"/>
    <property type="match status" value="1"/>
</dbReference>
<keyword evidence="3" id="KW-0507">mRNA processing</keyword>
<dbReference type="Proteomes" id="UP000238479">
    <property type="component" value="Chromosome 1"/>
</dbReference>
<dbReference type="PANTHER" id="PTHR14089:SF6">
    <property type="entry name" value="PRE-MRNA-SPLICING FACTOR RBM22"/>
    <property type="match status" value="1"/>
</dbReference>
<evidence type="ECO:0000256" key="12">
    <source>
        <dbReference type="PROSITE-ProRule" id="PRU00723"/>
    </source>
</evidence>
<keyword evidence="6 12" id="KW-0863">Zinc-finger</keyword>
<feature type="domain" description="C3H1-type" evidence="14">
    <location>
        <begin position="162"/>
        <end position="189"/>
    </location>
</feature>
<feature type="zinc finger region" description="C3H1-type" evidence="12">
    <location>
        <begin position="162"/>
        <end position="189"/>
    </location>
</feature>
<sequence>MAPSRSVSNLEADGRERSDFPIICESCLGDNPYVRMTRADFDKECYTCSRPFTVFRWKPGRDARYKKTEICQTCSKLQNVCQVCVLDLRTGLPVQVRNTALGVNPNDAVLPKSDVNREHFAEEHDRMVRASGIIDPYEQEYGKSRTSDTILKLQRTTPYYQRNRAHVCSFYAKGQCTRGAECPYRHEMPITGELSNQNIKDRFHGVNDPVALKLLRKAGEMGSLEPPEDESIRTLYVGGVVDGRVSEQDLRDCFWVHGEIESIRVVGQRGCAFVTYVTREGAEKAAEELCNKLVVKGLRLKLAWGRPQAPRVQDEGASRQPDAAAAHCGWLPQVGVPQQDQSAVQQYYYMPPPPSQGGTTFYPSMDPQRMGALVGRT</sequence>
<dbReference type="InterPro" id="IPR048995">
    <property type="entry name" value="STL11/RBM22-like_N"/>
</dbReference>
<protein>
    <submittedName>
        <fullName evidence="15">Putative transcription factor C3H family</fullName>
    </submittedName>
</protein>
<dbReference type="Gramene" id="PRQ56526">
    <property type="protein sequence ID" value="PRQ56526"/>
    <property type="gene ID" value="RchiOBHm_Chr1g0337351"/>
</dbReference>
<dbReference type="InterPro" id="IPR039171">
    <property type="entry name" value="Cwc2/Slt11"/>
</dbReference>
<accession>A0A2P6SCY1</accession>
<dbReference type="SUPFAM" id="SSF90229">
    <property type="entry name" value="CCCH zinc finger"/>
    <property type="match status" value="1"/>
</dbReference>
<dbReference type="CDD" id="cd12224">
    <property type="entry name" value="RRM_RBM22"/>
    <property type="match status" value="1"/>
</dbReference>
<keyword evidence="8 11" id="KW-0694">RNA-binding</keyword>
<dbReference type="GO" id="GO:0006397">
    <property type="term" value="P:mRNA processing"/>
    <property type="evidence" value="ECO:0007669"/>
    <property type="project" value="UniProtKB-KW"/>
</dbReference>
<evidence type="ECO:0000259" key="13">
    <source>
        <dbReference type="PROSITE" id="PS50102"/>
    </source>
</evidence>
<comment type="subcellular location">
    <subcellularLocation>
        <location evidence="1">Nucleus</location>
    </subcellularLocation>
</comment>